<proteinExistence type="predicted"/>
<gene>
    <name evidence="2" type="ORF">ACFQPE_07830</name>
</gene>
<evidence type="ECO:0000313" key="2">
    <source>
        <dbReference type="EMBL" id="MFC7316702.1"/>
    </source>
</evidence>
<dbReference type="GO" id="GO:0016787">
    <property type="term" value="F:hydrolase activity"/>
    <property type="evidence" value="ECO:0007669"/>
    <property type="project" value="UniProtKB-KW"/>
</dbReference>
<reference evidence="2 3" key="1">
    <citation type="journal article" date="2019" name="Int. J. Syst. Evol. Microbiol.">
        <title>The Global Catalogue of Microorganisms (GCM) 10K type strain sequencing project: providing services to taxonomists for standard genome sequencing and annotation.</title>
        <authorList>
            <consortium name="The Broad Institute Genomics Platform"/>
            <consortium name="The Broad Institute Genome Sequencing Center for Infectious Disease"/>
            <person name="Wu L."/>
            <person name="Ma J."/>
        </authorList>
    </citation>
    <scope>NUCLEOTIDE SEQUENCE [LARGE SCALE GENOMIC DNA]</scope>
    <source>
        <strain evidence="2 3">PSR21</strain>
    </source>
</reference>
<dbReference type="AlphaFoldDB" id="A0ABD6A8L7"/>
<feature type="transmembrane region" description="Helical" evidence="1">
    <location>
        <begin position="209"/>
        <end position="228"/>
    </location>
</feature>
<keyword evidence="1" id="KW-0472">Membrane</keyword>
<organism evidence="2 3">
    <name type="scientific">Halomarina halobia</name>
    <dbReference type="NCBI Taxonomy" id="3033386"/>
    <lineage>
        <taxon>Archaea</taxon>
        <taxon>Methanobacteriati</taxon>
        <taxon>Methanobacteriota</taxon>
        <taxon>Stenosarchaea group</taxon>
        <taxon>Halobacteria</taxon>
        <taxon>Halobacteriales</taxon>
        <taxon>Natronomonadaceae</taxon>
        <taxon>Halomarina</taxon>
    </lineage>
</organism>
<keyword evidence="1" id="KW-1133">Transmembrane helix</keyword>
<evidence type="ECO:0000313" key="3">
    <source>
        <dbReference type="Proteomes" id="UP001596547"/>
    </source>
</evidence>
<dbReference type="EMBL" id="JBHTBF010000002">
    <property type="protein sequence ID" value="MFC7316702.1"/>
    <property type="molecule type" value="Genomic_DNA"/>
</dbReference>
<dbReference type="RefSeq" id="WP_276304035.1">
    <property type="nucleotide sequence ID" value="NZ_CP119992.1"/>
</dbReference>
<dbReference type="Pfam" id="PF04307">
    <property type="entry name" value="YdjM"/>
    <property type="match status" value="1"/>
</dbReference>
<evidence type="ECO:0000256" key="1">
    <source>
        <dbReference type="SAM" id="Phobius"/>
    </source>
</evidence>
<feature type="transmembrane region" description="Helical" evidence="1">
    <location>
        <begin position="54"/>
        <end position="71"/>
    </location>
</feature>
<dbReference type="Proteomes" id="UP001596547">
    <property type="component" value="Unassembled WGS sequence"/>
</dbReference>
<dbReference type="GeneID" id="79316650"/>
<keyword evidence="1" id="KW-0812">Transmembrane</keyword>
<dbReference type="InterPro" id="IPR007404">
    <property type="entry name" value="YdjM-like"/>
</dbReference>
<name>A0ABD6A8L7_9EURY</name>
<accession>A0ABD6A8L7</accession>
<feature type="transmembrane region" description="Helical" evidence="1">
    <location>
        <begin position="92"/>
        <end position="110"/>
    </location>
</feature>
<keyword evidence="3" id="KW-1185">Reference proteome</keyword>
<comment type="caution">
    <text evidence="2">The sequence shown here is derived from an EMBL/GenBank/DDBJ whole genome shotgun (WGS) entry which is preliminary data.</text>
</comment>
<protein>
    <submittedName>
        <fullName evidence="2">Metal-dependent hydrolase</fullName>
    </submittedName>
</protein>
<keyword evidence="2" id="KW-0378">Hydrolase</keyword>
<sequence>MPSLLVHVVLGLLLGAALLRERLTRRAALAVVAATAFPDLDAFAGLYVPGSHRALLHTLVIPAALAVALAIDTHLRDEGFVLSRFGSHGVQIAWACLLAYAVAGIGLDLVNGGANVLYPIHDQFYDLDGAIVYSTTDGFVQTYVQSTGLAAGGDVGGGAIYVTGGERTGAVDAGQFGSSGEVHVSSPVDPVPGPEPPGTERVFTIVKTGWQLLLLFAGVVAVVGRRLLRRYDADRREAVRPAD</sequence>